<keyword evidence="2 8" id="KW-1003">Cell membrane</keyword>
<sequence length="123" mass="12705">MVVVVAFDPAHVVGTGGALGALLRHYVGGLVDVEEYPAGTFTVNVLGSFALGLFTFVGVGETWMLLLGTGMCGSFTTFSSFSFETVRLWETGERARAVGNAVGNLAGAGLALAAAWGLSRLFV</sequence>
<evidence type="ECO:0000256" key="6">
    <source>
        <dbReference type="ARBA" id="ARBA00035120"/>
    </source>
</evidence>
<evidence type="ECO:0000256" key="5">
    <source>
        <dbReference type="ARBA" id="ARBA00023136"/>
    </source>
</evidence>
<keyword evidence="3 8" id="KW-0812">Transmembrane</keyword>
<dbReference type="PANTHER" id="PTHR28259">
    <property type="entry name" value="FLUORIDE EXPORT PROTEIN 1-RELATED"/>
    <property type="match status" value="1"/>
</dbReference>
<comment type="catalytic activity">
    <reaction evidence="7">
        <text>fluoride(in) = fluoride(out)</text>
        <dbReference type="Rhea" id="RHEA:76159"/>
        <dbReference type="ChEBI" id="CHEBI:17051"/>
    </reaction>
    <physiologicalReaction direction="left-to-right" evidence="7">
        <dbReference type="Rhea" id="RHEA:76160"/>
    </physiologicalReaction>
</comment>
<dbReference type="NCBIfam" id="TIGR00494">
    <property type="entry name" value="crcB"/>
    <property type="match status" value="1"/>
</dbReference>
<feature type="binding site" evidence="8">
    <location>
        <position position="73"/>
    </location>
    <ligand>
        <name>Na(+)</name>
        <dbReference type="ChEBI" id="CHEBI:29101"/>
        <note>structural</note>
    </ligand>
</feature>
<feature type="binding site" evidence="8">
    <location>
        <position position="76"/>
    </location>
    <ligand>
        <name>Na(+)</name>
        <dbReference type="ChEBI" id="CHEBI:29101"/>
        <note>structural</note>
    </ligand>
</feature>
<evidence type="ECO:0000313" key="10">
    <source>
        <dbReference type="Proteomes" id="UP001254813"/>
    </source>
</evidence>
<evidence type="ECO:0000256" key="1">
    <source>
        <dbReference type="ARBA" id="ARBA00004651"/>
    </source>
</evidence>
<comment type="subcellular location">
    <subcellularLocation>
        <location evidence="1 8">Cell membrane</location>
        <topology evidence="1 8">Multi-pass membrane protein</topology>
    </subcellularLocation>
</comment>
<comment type="activity regulation">
    <text evidence="8">Na(+) is not transported, but it plays an essential structural role and its presence is essential for fluoride channel function.</text>
</comment>
<dbReference type="PANTHER" id="PTHR28259:SF1">
    <property type="entry name" value="FLUORIDE EXPORT PROTEIN 1-RELATED"/>
    <property type="match status" value="1"/>
</dbReference>
<keyword evidence="4 8" id="KW-1133">Transmembrane helix</keyword>
<keyword evidence="8" id="KW-0813">Transport</keyword>
<comment type="caution">
    <text evidence="9">The sequence shown here is derived from an EMBL/GenBank/DDBJ whole genome shotgun (WGS) entry which is preliminary data.</text>
</comment>
<dbReference type="EMBL" id="JAMQOQ010000006">
    <property type="protein sequence ID" value="MDS0296451.1"/>
    <property type="molecule type" value="Genomic_DNA"/>
</dbReference>
<evidence type="ECO:0000256" key="8">
    <source>
        <dbReference type="HAMAP-Rule" id="MF_00454"/>
    </source>
</evidence>
<dbReference type="InterPro" id="IPR003691">
    <property type="entry name" value="FluC"/>
</dbReference>
<dbReference type="Pfam" id="PF02537">
    <property type="entry name" value="CRCB"/>
    <property type="match status" value="1"/>
</dbReference>
<gene>
    <name evidence="8 9" type="primary">crcB</name>
    <name evidence="8" type="synonym">fluC</name>
    <name evidence="9" type="ORF">NDI79_19960</name>
</gene>
<feature type="transmembrane region" description="Helical" evidence="8">
    <location>
        <begin position="101"/>
        <end position="122"/>
    </location>
</feature>
<proteinExistence type="inferred from homology"/>
<keyword evidence="5 8" id="KW-0472">Membrane</keyword>
<feature type="transmembrane region" description="Helical" evidence="8">
    <location>
        <begin position="36"/>
        <end position="56"/>
    </location>
</feature>
<comment type="similarity">
    <text evidence="6 8">Belongs to the fluoride channel Fluc/FEX (TC 1.A.43) family.</text>
</comment>
<accession>A0ABU2G7P9</accession>
<protein>
    <recommendedName>
        <fullName evidence="8">Fluoride-specific ion channel FluC</fullName>
    </recommendedName>
</protein>
<evidence type="ECO:0000256" key="2">
    <source>
        <dbReference type="ARBA" id="ARBA00022475"/>
    </source>
</evidence>
<comment type="function">
    <text evidence="8">Fluoride-specific ion channel. Important for reducing fluoride concentration in the cell, thus reducing its toxicity.</text>
</comment>
<reference evidence="9 10" key="1">
    <citation type="submission" date="2022-06" db="EMBL/GenBank/DDBJ databases">
        <title>Halogeometricum sp. a new haloarchaeum isolate from saline soil.</title>
        <authorList>
            <person name="Strakova D."/>
            <person name="Galisteo C."/>
            <person name="Sanchez-Porro C."/>
            <person name="Ventosa A."/>
        </authorList>
    </citation>
    <scope>NUCLEOTIDE SEQUENCE [LARGE SCALE GENOMIC DNA]</scope>
    <source>
        <strain evidence="10">S3BR25-2</strain>
    </source>
</reference>
<evidence type="ECO:0000256" key="7">
    <source>
        <dbReference type="ARBA" id="ARBA00035585"/>
    </source>
</evidence>
<name>A0ABU2G7P9_9EURY</name>
<keyword evidence="8" id="KW-0915">Sodium</keyword>
<organism evidence="9 10">
    <name type="scientific">Halogeometricum luteum</name>
    <dbReference type="NCBI Taxonomy" id="2950537"/>
    <lineage>
        <taxon>Archaea</taxon>
        <taxon>Methanobacteriati</taxon>
        <taxon>Methanobacteriota</taxon>
        <taxon>Stenosarchaea group</taxon>
        <taxon>Halobacteria</taxon>
        <taxon>Halobacteriales</taxon>
        <taxon>Haloferacaceae</taxon>
        <taxon>Halogeometricum</taxon>
    </lineage>
</organism>
<keyword evidence="8" id="KW-0479">Metal-binding</keyword>
<dbReference type="HAMAP" id="MF_00454">
    <property type="entry name" value="FluC"/>
    <property type="match status" value="1"/>
</dbReference>
<evidence type="ECO:0000313" key="9">
    <source>
        <dbReference type="EMBL" id="MDS0296451.1"/>
    </source>
</evidence>
<keyword evidence="8" id="KW-0407">Ion channel</keyword>
<evidence type="ECO:0000256" key="4">
    <source>
        <dbReference type="ARBA" id="ARBA00022989"/>
    </source>
</evidence>
<keyword evidence="10" id="KW-1185">Reference proteome</keyword>
<keyword evidence="8" id="KW-0406">Ion transport</keyword>
<comment type="caution">
    <text evidence="8">Lacks conserved residue(s) required for the propagation of feature annotation.</text>
</comment>
<dbReference type="Proteomes" id="UP001254813">
    <property type="component" value="Unassembled WGS sequence"/>
</dbReference>
<evidence type="ECO:0000256" key="3">
    <source>
        <dbReference type="ARBA" id="ARBA00022692"/>
    </source>
</evidence>